<dbReference type="Pfam" id="PF01557">
    <property type="entry name" value="FAA_hydrolase"/>
    <property type="match status" value="1"/>
</dbReference>
<dbReference type="InterPro" id="IPR036663">
    <property type="entry name" value="Fumarylacetoacetase_C_sf"/>
</dbReference>
<reference evidence="2 3" key="1">
    <citation type="submission" date="2024-10" db="EMBL/GenBank/DDBJ databases">
        <title>The Natural Products Discovery Center: Release of the First 8490 Sequenced Strains for Exploring Actinobacteria Biosynthetic Diversity.</title>
        <authorList>
            <person name="Kalkreuter E."/>
            <person name="Kautsar S.A."/>
            <person name="Yang D."/>
            <person name="Bader C.D."/>
            <person name="Teijaro C.N."/>
            <person name="Fluegel L."/>
            <person name="Davis C.M."/>
            <person name="Simpson J.R."/>
            <person name="Lauterbach L."/>
            <person name="Steele A.D."/>
            <person name="Gui C."/>
            <person name="Meng S."/>
            <person name="Li G."/>
            <person name="Viehrig K."/>
            <person name="Ye F."/>
            <person name="Su P."/>
            <person name="Kiefer A.F."/>
            <person name="Nichols A."/>
            <person name="Cepeda A.J."/>
            <person name="Yan W."/>
            <person name="Fan B."/>
            <person name="Jiang Y."/>
            <person name="Adhikari A."/>
            <person name="Zheng C.-J."/>
            <person name="Schuster L."/>
            <person name="Cowan T.M."/>
            <person name="Smanski M.J."/>
            <person name="Chevrette M.G."/>
            <person name="De Carvalho L.P.S."/>
            <person name="Shen B."/>
        </authorList>
    </citation>
    <scope>NUCLEOTIDE SEQUENCE [LARGE SCALE GENOMIC DNA]</scope>
    <source>
        <strain evidence="2 3">NPDC001281</strain>
    </source>
</reference>
<dbReference type="PANTHER" id="PTHR43211:SF1">
    <property type="entry name" value="BLL6422 PROTEIN"/>
    <property type="match status" value="1"/>
</dbReference>
<evidence type="ECO:0000259" key="1">
    <source>
        <dbReference type="Pfam" id="PF01557"/>
    </source>
</evidence>
<dbReference type="Proteomes" id="UP001602119">
    <property type="component" value="Unassembled WGS sequence"/>
</dbReference>
<name>A0ABW6VEV0_MICFU</name>
<comment type="caution">
    <text evidence="2">The sequence shown here is derived from an EMBL/GenBank/DDBJ whole genome shotgun (WGS) entry which is preliminary data.</text>
</comment>
<proteinExistence type="predicted"/>
<sequence>MRLVTYASPTGDDRVGLVVGDQVHGLEPGVSLLDLLDAGTLAAAAEQTPSEMLPLAGLTLRAPLQPRAIRDCTGYLQHLRNCQGAADSPVDERNHQFPAFYFSNPAAVVGPYDDVAIPPGSEQFDYELEIAAVIGRTGSNIPLDEAESHIAGYMLLGDWSARDLQINEMELGLGPAKGKDGATTLGPMLVTPDEIEPYRSRNAFDLGMTGYVNGELVSEGRWDTIDWGFPDMITYTSRGTTLRPGDVIGSGTVPTGCLYEHFAKDPAGFRGWLRHGDEVRLVVERLGEIRQRVVAGAKPQPLSSGY</sequence>
<keyword evidence="2" id="KW-0378">Hydrolase</keyword>
<dbReference type="GO" id="GO:0016787">
    <property type="term" value="F:hydrolase activity"/>
    <property type="evidence" value="ECO:0007669"/>
    <property type="project" value="UniProtKB-KW"/>
</dbReference>
<accession>A0ABW6VEV0</accession>
<dbReference type="SUPFAM" id="SSF56529">
    <property type="entry name" value="FAH"/>
    <property type="match status" value="1"/>
</dbReference>
<evidence type="ECO:0000313" key="2">
    <source>
        <dbReference type="EMBL" id="MFF4776647.1"/>
    </source>
</evidence>
<organism evidence="2 3">
    <name type="scientific">Microtetraspora fusca</name>
    <dbReference type="NCBI Taxonomy" id="1997"/>
    <lineage>
        <taxon>Bacteria</taxon>
        <taxon>Bacillati</taxon>
        <taxon>Actinomycetota</taxon>
        <taxon>Actinomycetes</taxon>
        <taxon>Streptosporangiales</taxon>
        <taxon>Streptosporangiaceae</taxon>
        <taxon>Microtetraspora</taxon>
    </lineage>
</organism>
<dbReference type="RefSeq" id="WP_387345025.1">
    <property type="nucleotide sequence ID" value="NZ_JBIAXI010000018.1"/>
</dbReference>
<dbReference type="Gene3D" id="3.90.850.10">
    <property type="entry name" value="Fumarylacetoacetase-like, C-terminal domain"/>
    <property type="match status" value="1"/>
</dbReference>
<dbReference type="EMBL" id="JBIAXI010000018">
    <property type="protein sequence ID" value="MFF4776647.1"/>
    <property type="molecule type" value="Genomic_DNA"/>
</dbReference>
<gene>
    <name evidence="2" type="ORF">ACFY05_27685</name>
</gene>
<dbReference type="PANTHER" id="PTHR43211">
    <property type="entry name" value="FUMARYLACETOACETATE HYDROLASE"/>
    <property type="match status" value="1"/>
</dbReference>
<dbReference type="InterPro" id="IPR011234">
    <property type="entry name" value="Fumarylacetoacetase-like_C"/>
</dbReference>
<protein>
    <submittedName>
        <fullName evidence="2">Fumarylacetoacetate hydrolase family protein</fullName>
    </submittedName>
</protein>
<keyword evidence="3" id="KW-1185">Reference proteome</keyword>
<evidence type="ECO:0000313" key="3">
    <source>
        <dbReference type="Proteomes" id="UP001602119"/>
    </source>
</evidence>
<feature type="domain" description="Fumarylacetoacetase-like C-terminal" evidence="1">
    <location>
        <begin position="69"/>
        <end position="294"/>
    </location>
</feature>